<evidence type="ECO:0000256" key="1">
    <source>
        <dbReference type="SAM" id="Phobius"/>
    </source>
</evidence>
<keyword evidence="1" id="KW-0812">Transmembrane</keyword>
<dbReference type="Proteomes" id="UP001597549">
    <property type="component" value="Unassembled WGS sequence"/>
</dbReference>
<dbReference type="EMBL" id="JBHUOL010000018">
    <property type="protein sequence ID" value="MFD2909223.1"/>
    <property type="molecule type" value="Genomic_DNA"/>
</dbReference>
<keyword evidence="3" id="KW-1185">Reference proteome</keyword>
<dbReference type="InterPro" id="IPR029087">
    <property type="entry name" value="Imm17"/>
</dbReference>
<feature type="transmembrane region" description="Helical" evidence="1">
    <location>
        <begin position="63"/>
        <end position="83"/>
    </location>
</feature>
<protein>
    <submittedName>
        <fullName evidence="2">Imm17 family immunity protein</fullName>
    </submittedName>
</protein>
<name>A0ABW5Z913_9FLAO</name>
<sequence length="86" mass="9781">MEKIAEYFQNNQGDFGYVMIVVSLFFIFGAYKDWDWIVAPGGGMGTFNRTWMANNFGRKTVRVLIYIVAGICALVGVLWVALYKVK</sequence>
<dbReference type="RefSeq" id="WP_379807527.1">
    <property type="nucleotide sequence ID" value="NZ_JBHUOL010000018.1"/>
</dbReference>
<organism evidence="2 3">
    <name type="scientific">Flavobacterium ardleyense</name>
    <dbReference type="NCBI Taxonomy" id="2038737"/>
    <lineage>
        <taxon>Bacteria</taxon>
        <taxon>Pseudomonadati</taxon>
        <taxon>Bacteroidota</taxon>
        <taxon>Flavobacteriia</taxon>
        <taxon>Flavobacteriales</taxon>
        <taxon>Flavobacteriaceae</taxon>
        <taxon>Flavobacterium</taxon>
    </lineage>
</organism>
<evidence type="ECO:0000313" key="2">
    <source>
        <dbReference type="EMBL" id="MFD2909223.1"/>
    </source>
</evidence>
<accession>A0ABW5Z913</accession>
<keyword evidence="1" id="KW-1133">Transmembrane helix</keyword>
<reference evidence="3" key="1">
    <citation type="journal article" date="2019" name="Int. J. Syst. Evol. Microbiol.">
        <title>The Global Catalogue of Microorganisms (GCM) 10K type strain sequencing project: providing services to taxonomists for standard genome sequencing and annotation.</title>
        <authorList>
            <consortium name="The Broad Institute Genomics Platform"/>
            <consortium name="The Broad Institute Genome Sequencing Center for Infectious Disease"/>
            <person name="Wu L."/>
            <person name="Ma J."/>
        </authorList>
    </citation>
    <scope>NUCLEOTIDE SEQUENCE [LARGE SCALE GENOMIC DNA]</scope>
    <source>
        <strain evidence="3">KCTC 52644</strain>
    </source>
</reference>
<dbReference type="Pfam" id="PF15562">
    <property type="entry name" value="Imm17"/>
    <property type="match status" value="1"/>
</dbReference>
<gene>
    <name evidence="2" type="ORF">ACFSX9_10845</name>
</gene>
<comment type="caution">
    <text evidence="2">The sequence shown here is derived from an EMBL/GenBank/DDBJ whole genome shotgun (WGS) entry which is preliminary data.</text>
</comment>
<evidence type="ECO:0000313" key="3">
    <source>
        <dbReference type="Proteomes" id="UP001597549"/>
    </source>
</evidence>
<keyword evidence="1" id="KW-0472">Membrane</keyword>
<proteinExistence type="predicted"/>
<feature type="transmembrane region" description="Helical" evidence="1">
    <location>
        <begin position="12"/>
        <end position="31"/>
    </location>
</feature>